<sequence>MKDLKRGVFIRICCLAIMAININNAQADNTIEHVTTQVTHQQDAKPVVREFGMSQFSIAHRVKQLELGAVHLYDFGSIKLHAYETKDPFNTFVFILEKLGQAVLLETPPLKSNYQELTNYILSLGHQQIDLVVSYHPIGAQFIETPHLKFKNIYSMQHAVDNYKHGLGASSLVGLKQRFGQAFDETVYQPTMMLDEGSVQIAGIQFFMTHADFAFDMAIPEINAVHSHMLGHDKHALIFSMAFLDAAIQQLERFQQNDYEFVFSSHAQAETRGDVSIKLAYYHAFKRILKASKNKSEFIAAMQQAFPGYGWSFYLEGSANFLFNPS</sequence>
<feature type="signal peptide" evidence="1">
    <location>
        <begin position="1"/>
        <end position="27"/>
    </location>
</feature>
<feature type="chain" id="PRO_5037184344" evidence="1">
    <location>
        <begin position="28"/>
        <end position="326"/>
    </location>
</feature>
<evidence type="ECO:0000313" key="3">
    <source>
        <dbReference type="Proteomes" id="UP000613743"/>
    </source>
</evidence>
<dbReference type="EMBL" id="BMPZ01000001">
    <property type="protein sequence ID" value="GGI71469.1"/>
    <property type="molecule type" value="Genomic_DNA"/>
</dbReference>
<evidence type="ECO:0000313" key="2">
    <source>
        <dbReference type="EMBL" id="GGI71469.1"/>
    </source>
</evidence>
<gene>
    <name evidence="2" type="ORF">GCM10009332_05980</name>
</gene>
<accession>A0A917JLL6</accession>
<organism evidence="2 3">
    <name type="scientific">Shewanella gelidii</name>
    <dbReference type="NCBI Taxonomy" id="1642821"/>
    <lineage>
        <taxon>Bacteria</taxon>
        <taxon>Pseudomonadati</taxon>
        <taxon>Pseudomonadota</taxon>
        <taxon>Gammaproteobacteria</taxon>
        <taxon>Alteromonadales</taxon>
        <taxon>Shewanellaceae</taxon>
        <taxon>Shewanella</taxon>
    </lineage>
</organism>
<name>A0A917JLL6_9GAMM</name>
<protein>
    <submittedName>
        <fullName evidence="2">Uncharacterized protein</fullName>
    </submittedName>
</protein>
<dbReference type="RefSeq" id="WP_188917649.1">
    <property type="nucleotide sequence ID" value="NZ_BMPZ01000001.1"/>
</dbReference>
<proteinExistence type="predicted"/>
<keyword evidence="1" id="KW-0732">Signal</keyword>
<comment type="caution">
    <text evidence="2">The sequence shown here is derived from an EMBL/GenBank/DDBJ whole genome shotgun (WGS) entry which is preliminary data.</text>
</comment>
<dbReference type="Proteomes" id="UP000613743">
    <property type="component" value="Unassembled WGS sequence"/>
</dbReference>
<reference evidence="2" key="2">
    <citation type="submission" date="2020-09" db="EMBL/GenBank/DDBJ databases">
        <authorList>
            <person name="Sun Q."/>
            <person name="Ohkuma M."/>
        </authorList>
    </citation>
    <scope>NUCLEOTIDE SEQUENCE</scope>
    <source>
        <strain evidence="2">JCM 30804</strain>
    </source>
</reference>
<keyword evidence="3" id="KW-1185">Reference proteome</keyword>
<dbReference type="AlphaFoldDB" id="A0A917JLL6"/>
<evidence type="ECO:0000256" key="1">
    <source>
        <dbReference type="SAM" id="SignalP"/>
    </source>
</evidence>
<reference evidence="2" key="1">
    <citation type="journal article" date="2014" name="Int. J. Syst. Evol. Microbiol.">
        <title>Complete genome sequence of Corynebacterium casei LMG S-19264T (=DSM 44701T), isolated from a smear-ripened cheese.</title>
        <authorList>
            <consortium name="US DOE Joint Genome Institute (JGI-PGF)"/>
            <person name="Walter F."/>
            <person name="Albersmeier A."/>
            <person name="Kalinowski J."/>
            <person name="Ruckert C."/>
        </authorList>
    </citation>
    <scope>NUCLEOTIDE SEQUENCE</scope>
    <source>
        <strain evidence="2">JCM 30804</strain>
    </source>
</reference>